<dbReference type="PANTHER" id="PTHR34418">
    <property type="entry name" value="NUCLEAR PORE COMPLEX PROTEIN NUP214 ISOFORM X1"/>
    <property type="match status" value="1"/>
</dbReference>
<dbReference type="Gene3D" id="2.130.10.10">
    <property type="entry name" value="YVTN repeat-like/Quinoprotein amine dehydrogenase"/>
    <property type="match status" value="1"/>
</dbReference>
<proteinExistence type="predicted"/>
<dbReference type="GO" id="GO:0017056">
    <property type="term" value="F:structural constituent of nuclear pore"/>
    <property type="evidence" value="ECO:0007669"/>
    <property type="project" value="InterPro"/>
</dbReference>
<dbReference type="GO" id="GO:0006405">
    <property type="term" value="P:RNA export from nucleus"/>
    <property type="evidence" value="ECO:0007669"/>
    <property type="project" value="InterPro"/>
</dbReference>
<evidence type="ECO:0008006" key="4">
    <source>
        <dbReference type="Google" id="ProtNLM"/>
    </source>
</evidence>
<name>A0AAD5BS50_AMBAR</name>
<feature type="non-terminal residue" evidence="2">
    <location>
        <position position="1"/>
    </location>
</feature>
<feature type="compositionally biased region" description="Polar residues" evidence="1">
    <location>
        <begin position="525"/>
        <end position="534"/>
    </location>
</feature>
<dbReference type="EMBL" id="JAMZMK010011168">
    <property type="protein sequence ID" value="KAI7728671.1"/>
    <property type="molecule type" value="Genomic_DNA"/>
</dbReference>
<organism evidence="2 3">
    <name type="scientific">Ambrosia artemisiifolia</name>
    <name type="common">Common ragweed</name>
    <dbReference type="NCBI Taxonomy" id="4212"/>
    <lineage>
        <taxon>Eukaryota</taxon>
        <taxon>Viridiplantae</taxon>
        <taxon>Streptophyta</taxon>
        <taxon>Embryophyta</taxon>
        <taxon>Tracheophyta</taxon>
        <taxon>Spermatophyta</taxon>
        <taxon>Magnoliopsida</taxon>
        <taxon>eudicotyledons</taxon>
        <taxon>Gunneridae</taxon>
        <taxon>Pentapetalae</taxon>
        <taxon>asterids</taxon>
        <taxon>campanulids</taxon>
        <taxon>Asterales</taxon>
        <taxon>Asteraceae</taxon>
        <taxon>Asteroideae</taxon>
        <taxon>Heliantheae alliance</taxon>
        <taxon>Heliantheae</taxon>
        <taxon>Ambrosia</taxon>
    </lineage>
</organism>
<reference evidence="2" key="1">
    <citation type="submission" date="2022-06" db="EMBL/GenBank/DDBJ databases">
        <title>Uncovering the hologenomic basis of an extraordinary plant invasion.</title>
        <authorList>
            <person name="Bieker V.C."/>
            <person name="Martin M.D."/>
            <person name="Gilbert T."/>
            <person name="Hodgins K."/>
            <person name="Battlay P."/>
            <person name="Petersen B."/>
            <person name="Wilson J."/>
        </authorList>
    </citation>
    <scope>NUCLEOTIDE SEQUENCE</scope>
    <source>
        <strain evidence="2">AA19_3_7</strain>
        <tissue evidence="2">Leaf</tissue>
    </source>
</reference>
<evidence type="ECO:0000313" key="3">
    <source>
        <dbReference type="Proteomes" id="UP001206925"/>
    </source>
</evidence>
<sequence>QVRLLTPRAAAAVSRTDRRLTCTGGASSPRRLLLLPSFLASMAETEAPDTTTNVVNVVEEIDGDQIPSRNYRFSIIGEPLPIKSDSDFTFDLDSLPSRPLAVSERLGLIFVAHSSGFSVARMKDVMDAAEELKNGAEGPCIQELSVVDVSLGKVSILALSADSSTLAASIGLNLYFFSVDGLLNKDHEPSYSKSLDGSSYIKDMQWNPNLKDRYVVLTRDGNLYCGAGQGDLDHVMDNVDAVNWSMNGKFIAVAKSDFLSILSSKFEEKLRIKLLFDSLVDDDPTCVVKVDSVSWVRQDCIMLGCFCLSADGKEENNLIQFISVKDGKITNPSSSPVALTFRDAFLAINEDDIPSGSGPYTFISYLDEFELAFVANKKNTNQHIALFNWSEDGAAMIDIEVDSWVPTINLQVHNDDDNMILGLAINKYYKDEKTQLECGEIEKRVSPCCILMCVTVDGRFCMFHFASAVDPSASPEDLSSVSDEEEESPVLSSQHPVMNIVNSEKQIEDQDIQKVEIIGQRVEVNESSGTQQDVPTVKPNNDRHEGQSLLLQKKEGSFEAALNKASEPVNPLTQEVTPVNSASKSVNDKSNKSPFGASTELSINKSSFGSSGTFTSGPLFSSSVFGVQSSSSSGSFSSGGMFSSKSFDIKSLQSSHAAVQEKH</sequence>
<feature type="region of interest" description="Disordered" evidence="1">
    <location>
        <begin position="564"/>
        <end position="594"/>
    </location>
</feature>
<dbReference type="SUPFAM" id="SSF117289">
    <property type="entry name" value="Nucleoporin domain"/>
    <property type="match status" value="1"/>
</dbReference>
<dbReference type="Proteomes" id="UP001206925">
    <property type="component" value="Unassembled WGS sequence"/>
</dbReference>
<accession>A0AAD5BS50</accession>
<feature type="region of interest" description="Disordered" evidence="1">
    <location>
        <begin position="471"/>
        <end position="493"/>
    </location>
</feature>
<evidence type="ECO:0000313" key="2">
    <source>
        <dbReference type="EMBL" id="KAI7728671.1"/>
    </source>
</evidence>
<dbReference type="PANTHER" id="PTHR34418:SF3">
    <property type="entry name" value="NUCLEAR PORE COMPLEX PROTEIN NUP214"/>
    <property type="match status" value="1"/>
</dbReference>
<dbReference type="InterPro" id="IPR015943">
    <property type="entry name" value="WD40/YVTN_repeat-like_dom_sf"/>
</dbReference>
<gene>
    <name evidence="2" type="ORF">M8C21_009669</name>
</gene>
<feature type="region of interest" description="Disordered" evidence="1">
    <location>
        <begin position="523"/>
        <end position="543"/>
    </location>
</feature>
<feature type="compositionally biased region" description="Polar residues" evidence="1">
    <location>
        <begin position="571"/>
        <end position="585"/>
    </location>
</feature>
<dbReference type="AlphaFoldDB" id="A0AAD5BS50"/>
<dbReference type="InterPro" id="IPR044694">
    <property type="entry name" value="NUP214"/>
</dbReference>
<feature type="non-terminal residue" evidence="2">
    <location>
        <position position="663"/>
    </location>
</feature>
<protein>
    <recommendedName>
        <fullName evidence="4">Nuclear pore complex protein NUP214</fullName>
    </recommendedName>
</protein>
<evidence type="ECO:0000256" key="1">
    <source>
        <dbReference type="SAM" id="MobiDB-lite"/>
    </source>
</evidence>
<keyword evidence="3" id="KW-1185">Reference proteome</keyword>
<comment type="caution">
    <text evidence="2">The sequence shown here is derived from an EMBL/GenBank/DDBJ whole genome shotgun (WGS) entry which is preliminary data.</text>
</comment>